<name>A0A1N7JGJ0_9CORY</name>
<reference evidence="3" key="1">
    <citation type="submission" date="2017-01" db="EMBL/GenBank/DDBJ databases">
        <authorList>
            <person name="Varghese N."/>
            <person name="Submissions S."/>
        </authorList>
    </citation>
    <scope>NUCLEOTIDE SEQUENCE [LARGE SCALE GENOMIC DNA]</scope>
    <source>
        <strain evidence="3">DSM 44531</strain>
    </source>
</reference>
<dbReference type="InterPro" id="IPR024520">
    <property type="entry name" value="DUF3558"/>
</dbReference>
<dbReference type="EMBL" id="FTOF01000007">
    <property type="protein sequence ID" value="SIS48418.1"/>
    <property type="molecule type" value="Genomic_DNA"/>
</dbReference>
<accession>A0A1N7JGJ0</accession>
<evidence type="ECO:0000256" key="1">
    <source>
        <dbReference type="SAM" id="MobiDB-lite"/>
    </source>
</evidence>
<dbReference type="Pfam" id="PF12079">
    <property type="entry name" value="DUF3558"/>
    <property type="match status" value="1"/>
</dbReference>
<feature type="compositionally biased region" description="Low complexity" evidence="1">
    <location>
        <begin position="68"/>
        <end position="77"/>
    </location>
</feature>
<gene>
    <name evidence="2" type="ORF">SAMN05444817_10769</name>
</gene>
<sequence>MSRRTTDSWGTTESARAFFAASGAVLVAVLAGCSSGGSLLVNPAPALNSAVAETHAPANAPQRDTTDPTDSSESTSTRQDAPPAFHFESGDVVLGDFVYEDVKGNIFNPCEEISAEEFAAIGFETDGAVLNRRVEEINGCALYPAGSDSDGTVLVTGGSANLAEVSQQGAIAVADVSDIVPGAYTYSPKPEDTDLCFASVDTERGQISMATFARGTTHSFTDLCLGAIQHLENLYQLK</sequence>
<dbReference type="PROSITE" id="PS51257">
    <property type="entry name" value="PROKAR_LIPOPROTEIN"/>
    <property type="match status" value="1"/>
</dbReference>
<dbReference type="AlphaFoldDB" id="A0A1N7JGJ0"/>
<dbReference type="Proteomes" id="UP000186292">
    <property type="component" value="Unassembled WGS sequence"/>
</dbReference>
<dbReference type="STRING" id="1161099.SAMN05444817_10769"/>
<proteinExistence type="predicted"/>
<dbReference type="RefSeq" id="WP_268753099.1">
    <property type="nucleotide sequence ID" value="NZ_FTOF01000007.1"/>
</dbReference>
<organism evidence="2 3">
    <name type="scientific">Corynebacterium appendicis CIP 107643</name>
    <dbReference type="NCBI Taxonomy" id="1161099"/>
    <lineage>
        <taxon>Bacteria</taxon>
        <taxon>Bacillati</taxon>
        <taxon>Actinomycetota</taxon>
        <taxon>Actinomycetes</taxon>
        <taxon>Mycobacteriales</taxon>
        <taxon>Corynebacteriaceae</taxon>
        <taxon>Corynebacterium</taxon>
    </lineage>
</organism>
<keyword evidence="3" id="KW-1185">Reference proteome</keyword>
<evidence type="ECO:0000313" key="2">
    <source>
        <dbReference type="EMBL" id="SIS48418.1"/>
    </source>
</evidence>
<protein>
    <recommendedName>
        <fullName evidence="4">DUF3558 domain-containing protein</fullName>
    </recommendedName>
</protein>
<evidence type="ECO:0000313" key="3">
    <source>
        <dbReference type="Proteomes" id="UP000186292"/>
    </source>
</evidence>
<feature type="region of interest" description="Disordered" evidence="1">
    <location>
        <begin position="55"/>
        <end position="86"/>
    </location>
</feature>
<evidence type="ECO:0008006" key="4">
    <source>
        <dbReference type="Google" id="ProtNLM"/>
    </source>
</evidence>